<gene>
    <name evidence="1" type="ORF">ASTO00021_LOCUS13994</name>
</gene>
<reference evidence="1" key="1">
    <citation type="submission" date="2021-01" db="EMBL/GenBank/DDBJ databases">
        <authorList>
            <person name="Corre E."/>
            <person name="Pelletier E."/>
            <person name="Niang G."/>
            <person name="Scheremetjew M."/>
            <person name="Finn R."/>
            <person name="Kale V."/>
            <person name="Holt S."/>
            <person name="Cochrane G."/>
            <person name="Meng A."/>
            <person name="Brown T."/>
            <person name="Cohen L."/>
        </authorList>
    </citation>
    <scope>NUCLEOTIDE SEQUENCE</scope>
    <source>
        <strain evidence="1">GSBS06</strain>
    </source>
</reference>
<dbReference type="Gene3D" id="2.30.110.10">
    <property type="entry name" value="Electron Transport, Fmn-binding Protein, Chain A"/>
    <property type="match status" value="1"/>
</dbReference>
<protein>
    <submittedName>
        <fullName evidence="1">Uncharacterized protein</fullName>
    </submittedName>
</protein>
<organism evidence="1">
    <name type="scientific">Aplanochytrium stocchinoi</name>
    <dbReference type="NCBI Taxonomy" id="215587"/>
    <lineage>
        <taxon>Eukaryota</taxon>
        <taxon>Sar</taxon>
        <taxon>Stramenopiles</taxon>
        <taxon>Bigyra</taxon>
        <taxon>Labyrinthulomycetes</taxon>
        <taxon>Thraustochytrida</taxon>
        <taxon>Thraustochytriidae</taxon>
        <taxon>Aplanochytrium</taxon>
    </lineage>
</organism>
<proteinExistence type="predicted"/>
<dbReference type="AlphaFoldDB" id="A0A7S3V0S4"/>
<dbReference type="InterPro" id="IPR012349">
    <property type="entry name" value="Split_barrel_FMN-bd"/>
</dbReference>
<evidence type="ECO:0000313" key="1">
    <source>
        <dbReference type="EMBL" id="CAE0443938.1"/>
    </source>
</evidence>
<sequence length="221" mass="24694">MRRMTTSASLYPSGLEKCPFTELVKRSHKRSICSPDGLRNAGAPWGFQLSFINEHGRPDIKTVGFLKIAASGPEFLLKRKPTTGSRFPAALCYVEGKYPPKEGETCEQWRIEGDAIEIDPDVALETAPPSSFAQIMACSEKASGCARALLADRQSLVDEVGIKKAQLINKEVEAKSIKDAIAVYRIESTRVELLESGPIWERIEWQRRDNEWVAPTRLLPY</sequence>
<dbReference type="EMBL" id="HBIN01018344">
    <property type="protein sequence ID" value="CAE0443938.1"/>
    <property type="molecule type" value="Transcribed_RNA"/>
</dbReference>
<accession>A0A7S3V0S4</accession>
<name>A0A7S3V0S4_9STRA</name>